<evidence type="ECO:0000256" key="1">
    <source>
        <dbReference type="SAM" id="MobiDB-lite"/>
    </source>
</evidence>
<feature type="compositionally biased region" description="Low complexity" evidence="1">
    <location>
        <begin position="554"/>
        <end position="563"/>
    </location>
</feature>
<evidence type="ECO:0000256" key="3">
    <source>
        <dbReference type="SAM" id="SignalP"/>
    </source>
</evidence>
<feature type="compositionally biased region" description="Polar residues" evidence="1">
    <location>
        <begin position="467"/>
        <end position="488"/>
    </location>
</feature>
<keyword evidence="3" id="KW-0732">Signal</keyword>
<dbReference type="GO" id="GO:0005886">
    <property type="term" value="C:plasma membrane"/>
    <property type="evidence" value="ECO:0007669"/>
    <property type="project" value="TreeGrafter"/>
</dbReference>
<dbReference type="PROSITE" id="PS01208">
    <property type="entry name" value="VWFC_1"/>
    <property type="match status" value="1"/>
</dbReference>
<dbReference type="SUPFAM" id="SSF57603">
    <property type="entry name" value="FnI-like domain"/>
    <property type="match status" value="1"/>
</dbReference>
<accession>A0A0K8UH34</accession>
<keyword evidence="2" id="KW-0812">Transmembrane</keyword>
<feature type="compositionally biased region" description="Low complexity" evidence="1">
    <location>
        <begin position="416"/>
        <end position="432"/>
    </location>
</feature>
<evidence type="ECO:0000259" key="4">
    <source>
        <dbReference type="PROSITE" id="PS50184"/>
    </source>
</evidence>
<dbReference type="OrthoDB" id="5976811at2759"/>
<dbReference type="PANTHER" id="PTHR46439">
    <property type="entry name" value="CYSTEINE-RICH MOTOR NEURON 1 PROTEIN"/>
    <property type="match status" value="1"/>
</dbReference>
<evidence type="ECO:0000313" key="5">
    <source>
        <dbReference type="EMBL" id="JAI25974.1"/>
    </source>
</evidence>
<feature type="chain" id="PRO_5005521034" description="VWFC domain-containing protein" evidence="3">
    <location>
        <begin position="18"/>
        <end position="755"/>
    </location>
</feature>
<dbReference type="Pfam" id="PF23334">
    <property type="entry name" value="VWC2L_2nd"/>
    <property type="match status" value="1"/>
</dbReference>
<dbReference type="AlphaFoldDB" id="A0A0K8UH34"/>
<dbReference type="EMBL" id="GDHF01026340">
    <property type="protein sequence ID" value="JAI25974.1"/>
    <property type="molecule type" value="Transcribed_RNA"/>
</dbReference>
<reference evidence="5" key="1">
    <citation type="submission" date="2015-06" db="EMBL/GenBank/DDBJ databases">
        <authorList>
            <person name="Hoefler B.C."/>
            <person name="Straight P.D."/>
        </authorList>
    </citation>
    <scope>NUCLEOTIDE SEQUENCE</scope>
</reference>
<feature type="compositionally biased region" description="Low complexity" evidence="1">
    <location>
        <begin position="505"/>
        <end position="521"/>
    </location>
</feature>
<keyword evidence="2" id="KW-1133">Transmembrane helix</keyword>
<sequence length="755" mass="81413">MYAVLLFLTLSLGLTKGAILPVSFDYDCSQVECATNTDSCPPDSIESEPAPSFDVLYGPEELMPPHDFYDEVEDLGDAVEQHFDELPMELSDVTALPFAANSTLGQLSDDRATKGLETEKGPELVLVKRQLYFDNGPTEAIGEHERMLQICCPTMTLESLQRRRRRRYSSVEDCKCKPCKPLPQCASGEVAVRVHEAKGVPGDCCPSYICTPKKECNDADVQQYWRDACTRCSCHGENGPELCHNECPMNEMGEIEIQRSCYASDSNEPMLHGSNWYENNWCTKCHCENGERECVGSLCMPTTCSNPVKIPGQCCPQCPVGVENILIAHENSIGTSKSSQADKELQSESTTTIAIILDNGTNTSSPEPSALATSTLTSLETSSESSTVLIAVEKQSTSSEEKTELTHPSSATTDISTTDVSASTTESTTTTRSIDDIASESYFGPVIHTSTEESSTSTHVVLDQTGEKTTQSILEPKSDISTSTSYLNSESTSTVEPTPTPAFASSTNETVSTETSTIELSKSTENSKEFSTTTSASVADNLSTTVAASYKEITTSTETSQETPLAIGNTESTTTTNFKPTESTTTELDSTSSTIGFSSTTSVGSTTTISTTSLVSVETSSTHLYSPSTSSPLPSTESPKTSTTFTTNSPYSSTAATQTVSTVISWYTFSTSAPSPPIPQPTVYQPSVRQFFTRPEVRYIGATVFVAFTVICALAVWKFCMPSRSERLKNHYRTVPSSEATSLSHISSTSHSSMA</sequence>
<proteinExistence type="predicted"/>
<keyword evidence="2" id="KW-0472">Membrane</keyword>
<feature type="region of interest" description="Disordered" evidence="1">
    <location>
        <begin position="554"/>
        <end position="605"/>
    </location>
</feature>
<feature type="region of interest" description="Disordered" evidence="1">
    <location>
        <begin position="393"/>
        <end position="433"/>
    </location>
</feature>
<name>A0A0K8UH34_BACLA</name>
<dbReference type="Gene3D" id="6.20.200.20">
    <property type="match status" value="1"/>
</dbReference>
<evidence type="ECO:0000256" key="2">
    <source>
        <dbReference type="SAM" id="Phobius"/>
    </source>
</evidence>
<organism evidence="5">
    <name type="scientific">Bactrocera latifrons</name>
    <name type="common">Malaysian fruit fly</name>
    <name type="synonym">Chaetodacus latifrons</name>
    <dbReference type="NCBI Taxonomy" id="174628"/>
    <lineage>
        <taxon>Eukaryota</taxon>
        <taxon>Metazoa</taxon>
        <taxon>Ecdysozoa</taxon>
        <taxon>Arthropoda</taxon>
        <taxon>Hexapoda</taxon>
        <taxon>Insecta</taxon>
        <taxon>Pterygota</taxon>
        <taxon>Neoptera</taxon>
        <taxon>Endopterygota</taxon>
        <taxon>Diptera</taxon>
        <taxon>Brachycera</taxon>
        <taxon>Muscomorpha</taxon>
        <taxon>Tephritoidea</taxon>
        <taxon>Tephritidae</taxon>
        <taxon>Bactrocera</taxon>
        <taxon>Bactrocera</taxon>
    </lineage>
</organism>
<feature type="region of interest" description="Disordered" evidence="1">
    <location>
        <begin position="621"/>
        <end position="652"/>
    </location>
</feature>
<feature type="compositionally biased region" description="Low complexity" evidence="1">
    <location>
        <begin position="581"/>
        <end position="605"/>
    </location>
</feature>
<feature type="transmembrane region" description="Helical" evidence="2">
    <location>
        <begin position="699"/>
        <end position="720"/>
    </location>
</feature>
<feature type="region of interest" description="Disordered" evidence="1">
    <location>
        <begin position="466"/>
        <end position="536"/>
    </location>
</feature>
<feature type="compositionally biased region" description="Polar residues" evidence="1">
    <location>
        <begin position="569"/>
        <end position="580"/>
    </location>
</feature>
<gene>
    <name evidence="5" type="ORF">c1_g1_i1</name>
</gene>
<feature type="signal peptide" evidence="3">
    <location>
        <begin position="1"/>
        <end position="17"/>
    </location>
</feature>
<feature type="domain" description="VWFC" evidence="4">
    <location>
        <begin position="259"/>
        <end position="319"/>
    </location>
</feature>
<dbReference type="InterPro" id="IPR052624">
    <property type="entry name" value="CRIM1"/>
</dbReference>
<dbReference type="PROSITE" id="PS50184">
    <property type="entry name" value="VWFC_2"/>
    <property type="match status" value="1"/>
</dbReference>
<dbReference type="PANTHER" id="PTHR46439:SF1">
    <property type="entry name" value="CYSTEINE-RICH MOTOR NEURON 1 PROTEIN"/>
    <property type="match status" value="1"/>
</dbReference>
<protein>
    <recommendedName>
        <fullName evidence="4">VWFC domain-containing protein</fullName>
    </recommendedName>
</protein>
<dbReference type="InterPro" id="IPR001007">
    <property type="entry name" value="VWF_dom"/>
</dbReference>